<reference evidence="2 3" key="1">
    <citation type="submission" date="2019-08" db="EMBL/GenBank/DDBJ databases">
        <authorList>
            <person name="Khan S.A."/>
            <person name="Jeon C.O."/>
            <person name="Jeong S.E."/>
        </authorList>
    </citation>
    <scope>NUCLEOTIDE SEQUENCE [LARGE SCALE GENOMIC DNA]</scope>
    <source>
        <strain evidence="3">IMCC1728</strain>
    </source>
</reference>
<sequence>MNAEVTERLRLRNGLRQAIDRGEFVLHYQPQIDLASGAVTGVEALLRWQRPGEGLVMPGRFIAQAEESGLIVPIGEWVLAEACRQAMAWRLEGLAPVTVAVNLSAAQFARGGVEAVVQRALRDSGLPPDGLELELTESILLNNTEQVLAVVQRLKGLGVRLSVDDFGTGYSSLSYLKRFAVDKLKIDRSFVADLLTDADDGAIVRAIVQMAQGLELGTIAEGVESESVAHRLAELGCREAQGYWFARPLPAADLAAFLRQRAPAGAP</sequence>
<organism evidence="2 3">
    <name type="scientific">Piscinibacter aquaticus</name>
    <dbReference type="NCBI Taxonomy" id="392597"/>
    <lineage>
        <taxon>Bacteria</taxon>
        <taxon>Pseudomonadati</taxon>
        <taxon>Pseudomonadota</taxon>
        <taxon>Betaproteobacteria</taxon>
        <taxon>Burkholderiales</taxon>
        <taxon>Sphaerotilaceae</taxon>
        <taxon>Piscinibacter</taxon>
    </lineage>
</organism>
<dbReference type="PROSITE" id="PS50883">
    <property type="entry name" value="EAL"/>
    <property type="match status" value="1"/>
</dbReference>
<evidence type="ECO:0000313" key="2">
    <source>
        <dbReference type="EMBL" id="TXC66915.1"/>
    </source>
</evidence>
<feature type="domain" description="EAL" evidence="1">
    <location>
        <begin position="8"/>
        <end position="262"/>
    </location>
</feature>
<dbReference type="CDD" id="cd01948">
    <property type="entry name" value="EAL"/>
    <property type="match status" value="1"/>
</dbReference>
<dbReference type="SUPFAM" id="SSF141868">
    <property type="entry name" value="EAL domain-like"/>
    <property type="match status" value="1"/>
</dbReference>
<accession>A0A5C6U587</accession>
<comment type="caution">
    <text evidence="2">The sequence shown here is derived from an EMBL/GenBank/DDBJ whole genome shotgun (WGS) entry which is preliminary data.</text>
</comment>
<proteinExistence type="predicted"/>
<protein>
    <submittedName>
        <fullName evidence="2">EAL domain-containing protein</fullName>
    </submittedName>
</protein>
<dbReference type="Pfam" id="PF00563">
    <property type="entry name" value="EAL"/>
    <property type="match status" value="1"/>
</dbReference>
<gene>
    <name evidence="2" type="ORF">FSC37_17395</name>
</gene>
<evidence type="ECO:0000259" key="1">
    <source>
        <dbReference type="PROSITE" id="PS50883"/>
    </source>
</evidence>
<evidence type="ECO:0000313" key="3">
    <source>
        <dbReference type="Proteomes" id="UP000321832"/>
    </source>
</evidence>
<dbReference type="SMART" id="SM00052">
    <property type="entry name" value="EAL"/>
    <property type="match status" value="1"/>
</dbReference>
<keyword evidence="3" id="KW-1185">Reference proteome</keyword>
<dbReference type="AlphaFoldDB" id="A0A5C6U587"/>
<dbReference type="FunFam" id="3.20.20.450:FF:000001">
    <property type="entry name" value="Cyclic di-GMP phosphodiesterase yahA"/>
    <property type="match status" value="1"/>
</dbReference>
<dbReference type="InterPro" id="IPR001633">
    <property type="entry name" value="EAL_dom"/>
</dbReference>
<dbReference type="Gene3D" id="3.20.20.450">
    <property type="entry name" value="EAL domain"/>
    <property type="match status" value="1"/>
</dbReference>
<dbReference type="GO" id="GO:0071111">
    <property type="term" value="F:cyclic-guanylate-specific phosphodiesterase activity"/>
    <property type="evidence" value="ECO:0007669"/>
    <property type="project" value="InterPro"/>
</dbReference>
<name>A0A5C6U587_9BURK</name>
<dbReference type="InterPro" id="IPR050706">
    <property type="entry name" value="Cyclic-di-GMP_PDE-like"/>
</dbReference>
<dbReference type="PANTHER" id="PTHR33121">
    <property type="entry name" value="CYCLIC DI-GMP PHOSPHODIESTERASE PDEF"/>
    <property type="match status" value="1"/>
</dbReference>
<dbReference type="InterPro" id="IPR035919">
    <property type="entry name" value="EAL_sf"/>
</dbReference>
<dbReference type="Proteomes" id="UP000321832">
    <property type="component" value="Unassembled WGS sequence"/>
</dbReference>
<dbReference type="PANTHER" id="PTHR33121:SF70">
    <property type="entry name" value="SIGNALING PROTEIN YKOW"/>
    <property type="match status" value="1"/>
</dbReference>
<dbReference type="EMBL" id="VOPW01000001">
    <property type="protein sequence ID" value="TXC66915.1"/>
    <property type="molecule type" value="Genomic_DNA"/>
</dbReference>